<organism evidence="1 2">
    <name type="scientific">Streptomyces aurantiogriseus</name>
    <dbReference type="NCBI Taxonomy" id="66870"/>
    <lineage>
        <taxon>Bacteria</taxon>
        <taxon>Bacillati</taxon>
        <taxon>Actinomycetota</taxon>
        <taxon>Actinomycetes</taxon>
        <taxon>Kitasatosporales</taxon>
        <taxon>Streptomycetaceae</taxon>
        <taxon>Streptomyces</taxon>
    </lineage>
</organism>
<name>A0A918CEN6_9ACTN</name>
<gene>
    <name evidence="1" type="ORF">GCM10010251_38920</name>
</gene>
<sequence length="145" mass="15205">MPRRPQQMDEVDLQQRIPRVPAAGFAHGDLAWIEPGQRAACLQMSVDEGGEAVLIEQAPDKLGVFGLLVGPAEASQVSDMGAEFIDHVQAGRLSGEVLITTCGLAGAPVITLGESAISCMADTTVRSVLPALGRTTSPDRSRTTP</sequence>
<reference evidence="1" key="1">
    <citation type="journal article" date="2014" name="Int. J. Syst. Evol. Microbiol.">
        <title>Complete genome sequence of Corynebacterium casei LMG S-19264T (=DSM 44701T), isolated from a smear-ripened cheese.</title>
        <authorList>
            <consortium name="US DOE Joint Genome Institute (JGI-PGF)"/>
            <person name="Walter F."/>
            <person name="Albersmeier A."/>
            <person name="Kalinowski J."/>
            <person name="Ruckert C."/>
        </authorList>
    </citation>
    <scope>NUCLEOTIDE SEQUENCE</scope>
    <source>
        <strain evidence="1">JCM 4346</strain>
    </source>
</reference>
<dbReference type="EMBL" id="BMSX01000008">
    <property type="protein sequence ID" value="GGR18986.1"/>
    <property type="molecule type" value="Genomic_DNA"/>
</dbReference>
<keyword evidence="2" id="KW-1185">Reference proteome</keyword>
<evidence type="ECO:0000313" key="2">
    <source>
        <dbReference type="Proteomes" id="UP000658320"/>
    </source>
</evidence>
<protein>
    <submittedName>
        <fullName evidence="1">Uncharacterized protein</fullName>
    </submittedName>
</protein>
<reference evidence="1" key="2">
    <citation type="submission" date="2020-09" db="EMBL/GenBank/DDBJ databases">
        <authorList>
            <person name="Sun Q."/>
            <person name="Ohkuma M."/>
        </authorList>
    </citation>
    <scope>NUCLEOTIDE SEQUENCE</scope>
    <source>
        <strain evidence="1">JCM 4346</strain>
    </source>
</reference>
<dbReference type="AlphaFoldDB" id="A0A918CEN6"/>
<comment type="caution">
    <text evidence="1">The sequence shown here is derived from an EMBL/GenBank/DDBJ whole genome shotgun (WGS) entry which is preliminary data.</text>
</comment>
<dbReference type="Proteomes" id="UP000658320">
    <property type="component" value="Unassembled WGS sequence"/>
</dbReference>
<accession>A0A918CEN6</accession>
<proteinExistence type="predicted"/>
<evidence type="ECO:0000313" key="1">
    <source>
        <dbReference type="EMBL" id="GGR18986.1"/>
    </source>
</evidence>